<protein>
    <recommendedName>
        <fullName evidence="7">Amidophosphoribosyltransferase</fullName>
        <shortName evidence="7">ATase</shortName>
        <ecNumber evidence="7">2.4.2.14</ecNumber>
    </recommendedName>
    <alternativeName>
        <fullName evidence="7">Glutamine phosphoribosylpyrophosphate amidotransferase</fullName>
        <shortName evidence="7">GPATase</shortName>
    </alternativeName>
</protein>
<keyword evidence="5 7" id="KW-0658">Purine biosynthesis</keyword>
<keyword evidence="7" id="KW-0004">4Fe-4S</keyword>
<dbReference type="SUPFAM" id="SSF56235">
    <property type="entry name" value="N-terminal nucleophile aminohydrolases (Ntn hydrolases)"/>
    <property type="match status" value="1"/>
</dbReference>
<feature type="binding site" evidence="7 10">
    <location>
        <position position="296"/>
    </location>
    <ligand>
        <name>Mg(2+)</name>
        <dbReference type="ChEBI" id="CHEBI:18420"/>
    </ligand>
</feature>
<feature type="binding site" evidence="7 10">
    <location>
        <position position="359"/>
    </location>
    <ligand>
        <name>Mg(2+)</name>
        <dbReference type="ChEBI" id="CHEBI:18420"/>
    </ligand>
</feature>
<dbReference type="AlphaFoldDB" id="A0A1G9ZUC9"/>
<evidence type="ECO:0000256" key="2">
    <source>
        <dbReference type="ARBA" id="ARBA00010138"/>
    </source>
</evidence>
<comment type="pathway">
    <text evidence="1 7 8">Purine metabolism; IMP biosynthesis via de novo pathway; N(1)-(5-phospho-D-ribosyl)glycinamide from 5-phospho-alpha-D-ribose 1-diphosphate: step 1/2.</text>
</comment>
<dbReference type="PROSITE" id="PS51278">
    <property type="entry name" value="GATASE_TYPE_2"/>
    <property type="match status" value="1"/>
</dbReference>
<keyword evidence="7 11" id="KW-0408">Iron</keyword>
<dbReference type="PANTHER" id="PTHR11907">
    <property type="entry name" value="AMIDOPHOSPHORIBOSYLTRANSFERASE"/>
    <property type="match status" value="1"/>
</dbReference>
<keyword evidence="4 7" id="KW-0808">Transferase</keyword>
<dbReference type="InterPro" id="IPR029057">
    <property type="entry name" value="PRTase-like"/>
</dbReference>
<evidence type="ECO:0000256" key="6">
    <source>
        <dbReference type="ARBA" id="ARBA00022962"/>
    </source>
</evidence>
<dbReference type="Gene3D" id="3.40.50.2020">
    <property type="match status" value="1"/>
</dbReference>
<dbReference type="NCBIfam" id="TIGR01134">
    <property type="entry name" value="purF"/>
    <property type="match status" value="1"/>
</dbReference>
<evidence type="ECO:0000256" key="4">
    <source>
        <dbReference type="ARBA" id="ARBA00022679"/>
    </source>
</evidence>
<evidence type="ECO:0000313" key="13">
    <source>
        <dbReference type="EMBL" id="SDN24126.1"/>
    </source>
</evidence>
<evidence type="ECO:0000256" key="11">
    <source>
        <dbReference type="PIRSR" id="PIRSR000485-3"/>
    </source>
</evidence>
<comment type="cofactor">
    <cofactor evidence="7 11">
        <name>[4Fe-4S] cluster</name>
        <dbReference type="ChEBI" id="CHEBI:49883"/>
    </cofactor>
    <text evidence="7 11">Binds 1 [4Fe-4S] cluster per subunit.</text>
</comment>
<keyword evidence="7 11" id="KW-0411">Iron-sulfur</keyword>
<feature type="binding site" evidence="7 11">
    <location>
        <position position="249"/>
    </location>
    <ligand>
        <name>[4Fe-4S] cluster</name>
        <dbReference type="ChEBI" id="CHEBI:49883"/>
    </ligand>
</feature>
<dbReference type="Proteomes" id="UP000199182">
    <property type="component" value="Unassembled WGS sequence"/>
</dbReference>
<dbReference type="InterPro" id="IPR017932">
    <property type="entry name" value="GATase_2_dom"/>
</dbReference>
<keyword evidence="6 7" id="KW-0315">Glutamine amidotransferase</keyword>
<dbReference type="EMBL" id="FNID01000014">
    <property type="protein sequence ID" value="SDN24126.1"/>
    <property type="molecule type" value="Genomic_DNA"/>
</dbReference>
<dbReference type="Pfam" id="PF00156">
    <property type="entry name" value="Pribosyltran"/>
    <property type="match status" value="1"/>
</dbReference>
<dbReference type="Gene3D" id="3.60.20.10">
    <property type="entry name" value="Glutamine Phosphoribosylpyrophosphate, subunit 1, domain 1"/>
    <property type="match status" value="1"/>
</dbReference>
<dbReference type="GO" id="GO:0051539">
    <property type="term" value="F:4 iron, 4 sulfur cluster binding"/>
    <property type="evidence" value="ECO:0007669"/>
    <property type="project" value="UniProtKB-KW"/>
</dbReference>
<dbReference type="HAMAP" id="MF_01931">
    <property type="entry name" value="PurF"/>
    <property type="match status" value="1"/>
</dbReference>
<feature type="binding site" evidence="7 11">
    <location>
        <position position="395"/>
    </location>
    <ligand>
        <name>[4Fe-4S] cluster</name>
        <dbReference type="ChEBI" id="CHEBI:49883"/>
    </ligand>
</feature>
<dbReference type="CDD" id="cd00715">
    <property type="entry name" value="GPATase_N"/>
    <property type="match status" value="1"/>
</dbReference>
<comment type="cofactor">
    <cofactor evidence="7 10">
        <name>Mg(2+)</name>
        <dbReference type="ChEBI" id="CHEBI:18420"/>
    </cofactor>
    <text evidence="7 10">Binds 1 Mg(2+) ion per subunit.</text>
</comment>
<comment type="function">
    <text evidence="7">Catalyzes the formation of phosphoribosylamine from phosphoribosylpyrophosphate (PRPP) and glutamine.</text>
</comment>
<comment type="similarity">
    <text evidence="2 7 8">In the C-terminal section; belongs to the purine/pyrimidine phosphoribosyltransferase family.</text>
</comment>
<dbReference type="CDD" id="cd06223">
    <property type="entry name" value="PRTases_typeI"/>
    <property type="match status" value="1"/>
</dbReference>
<keyword evidence="3 7" id="KW-0328">Glycosyltransferase</keyword>
<dbReference type="OrthoDB" id="9801213at2"/>
<feature type="binding site" evidence="7 11">
    <location>
        <position position="449"/>
    </location>
    <ligand>
        <name>[4Fe-4S] cluster</name>
        <dbReference type="ChEBI" id="CHEBI:49883"/>
    </ligand>
</feature>
<accession>A0A1G9ZUC9</accession>
<dbReference type="GO" id="GO:0006189">
    <property type="term" value="P:'de novo' IMP biosynthetic process"/>
    <property type="evidence" value="ECO:0007669"/>
    <property type="project" value="UniProtKB-UniRule"/>
</dbReference>
<evidence type="ECO:0000256" key="9">
    <source>
        <dbReference type="PIRSR" id="PIRSR000485-1"/>
    </source>
</evidence>
<evidence type="ECO:0000256" key="7">
    <source>
        <dbReference type="HAMAP-Rule" id="MF_01931"/>
    </source>
</evidence>
<evidence type="ECO:0000259" key="12">
    <source>
        <dbReference type="PROSITE" id="PS51278"/>
    </source>
</evidence>
<dbReference type="GO" id="GO:0004044">
    <property type="term" value="F:amidophosphoribosyltransferase activity"/>
    <property type="evidence" value="ECO:0007669"/>
    <property type="project" value="UniProtKB-UniRule"/>
</dbReference>
<gene>
    <name evidence="7" type="primary">purF</name>
    <name evidence="13" type="ORF">SAMN05192585_11428</name>
</gene>
<keyword evidence="14" id="KW-1185">Reference proteome</keyword>
<dbReference type="GO" id="GO:0009113">
    <property type="term" value="P:purine nucleobase biosynthetic process"/>
    <property type="evidence" value="ECO:0007669"/>
    <property type="project" value="UniProtKB-UniRule"/>
</dbReference>
<dbReference type="UniPathway" id="UPA00074">
    <property type="reaction ID" value="UER00124"/>
</dbReference>
<evidence type="ECO:0000313" key="14">
    <source>
        <dbReference type="Proteomes" id="UP000199182"/>
    </source>
</evidence>
<dbReference type="GO" id="GO:0000287">
    <property type="term" value="F:magnesium ion binding"/>
    <property type="evidence" value="ECO:0007669"/>
    <property type="project" value="UniProtKB-UniRule"/>
</dbReference>
<dbReference type="InterPro" id="IPR035584">
    <property type="entry name" value="PurF_N"/>
</dbReference>
<evidence type="ECO:0000256" key="5">
    <source>
        <dbReference type="ARBA" id="ARBA00022755"/>
    </source>
</evidence>
<organism evidence="13 14">
    <name type="scientific">Acetanaerobacterium elongatum</name>
    <dbReference type="NCBI Taxonomy" id="258515"/>
    <lineage>
        <taxon>Bacteria</taxon>
        <taxon>Bacillati</taxon>
        <taxon>Bacillota</taxon>
        <taxon>Clostridia</taxon>
        <taxon>Eubacteriales</taxon>
        <taxon>Oscillospiraceae</taxon>
        <taxon>Acetanaerobacterium</taxon>
    </lineage>
</organism>
<dbReference type="InterPro" id="IPR029055">
    <property type="entry name" value="Ntn_hydrolases_N"/>
</dbReference>
<evidence type="ECO:0000256" key="1">
    <source>
        <dbReference type="ARBA" id="ARBA00005209"/>
    </source>
</evidence>
<dbReference type="EC" id="2.4.2.14" evidence="7"/>
<keyword evidence="7 10" id="KW-0460">Magnesium</keyword>
<dbReference type="SUPFAM" id="SSF53271">
    <property type="entry name" value="PRTase-like"/>
    <property type="match status" value="1"/>
</dbReference>
<keyword evidence="7 10" id="KW-0479">Metal-binding</keyword>
<evidence type="ECO:0000256" key="3">
    <source>
        <dbReference type="ARBA" id="ARBA00022676"/>
    </source>
</evidence>
<name>A0A1G9ZUC9_9FIRM</name>
<feature type="domain" description="Glutamine amidotransferase type-2" evidence="12">
    <location>
        <begin position="9"/>
        <end position="232"/>
    </location>
</feature>
<evidence type="ECO:0000256" key="10">
    <source>
        <dbReference type="PIRSR" id="PIRSR000485-2"/>
    </source>
</evidence>
<reference evidence="13 14" key="1">
    <citation type="submission" date="2016-10" db="EMBL/GenBank/DDBJ databases">
        <authorList>
            <person name="de Groot N.N."/>
        </authorList>
    </citation>
    <scope>NUCLEOTIDE SEQUENCE [LARGE SCALE GENOMIC DNA]</scope>
    <source>
        <strain evidence="13 14">CGMCC 1.5012</strain>
    </source>
</reference>
<dbReference type="PIRSF" id="PIRSF000485">
    <property type="entry name" value="Amd_phspho_trans"/>
    <property type="match status" value="1"/>
</dbReference>
<dbReference type="Pfam" id="PF13537">
    <property type="entry name" value="GATase_7"/>
    <property type="match status" value="1"/>
</dbReference>
<dbReference type="InterPro" id="IPR005854">
    <property type="entry name" value="PurF"/>
</dbReference>
<dbReference type="InterPro" id="IPR000836">
    <property type="entry name" value="PRTase_dom"/>
</dbReference>
<sequence>MFDTIHEECGVFGIYSKERGPVAASAYFALYALQHRGQESCGIAVNDDGVITAHKDIGLVPEVFNADVLKKLGEGNMAVGHVRYSTTGNQSRLNAQPLVIKHVKGKMVLAHNGNLVNADTLREELEMGGAIFHTTNDTEVIAYIITQARLNAPSIEAAVEKAMEKIKGAYSLIIMSPQKLIAARDPVGFRPLCMGRRGEDIVFASESCALDSLGAEFIRDLDPGEIVVVDKNGIRSLKGHCKGQKGSLCVFEFIYFARPDSVIEGASVHNARLRAGAYLALEHPVQADVVVGVPDSGLDAAIGYSRQSGIPYGIGLIKNRYVGRTFIQPSQAQREDAVKIKLNVLKATVAGKRVVLVDDSIVRGTTSARIVKLVREAGAKEIHMRISAPPFMNPCYFGTDIDSKENLIACKMSIDEIAKEIGVDSLGFISTDSVRRIAEGARCGFCDACFTGNYPVETPVNISKDKFESKISAKND</sequence>
<feature type="active site" description="Nucleophile" evidence="7 9">
    <location>
        <position position="9"/>
    </location>
</feature>
<dbReference type="STRING" id="258515.SAMN05192585_11428"/>
<feature type="binding site" evidence="7 11">
    <location>
        <position position="446"/>
    </location>
    <ligand>
        <name>[4Fe-4S] cluster</name>
        <dbReference type="ChEBI" id="CHEBI:49883"/>
    </ligand>
</feature>
<dbReference type="RefSeq" id="WP_092639799.1">
    <property type="nucleotide sequence ID" value="NZ_FNID01000014.1"/>
</dbReference>
<comment type="catalytic activity">
    <reaction evidence="7 8">
        <text>5-phospho-beta-D-ribosylamine + L-glutamate + diphosphate = 5-phospho-alpha-D-ribose 1-diphosphate + L-glutamine + H2O</text>
        <dbReference type="Rhea" id="RHEA:14905"/>
        <dbReference type="ChEBI" id="CHEBI:15377"/>
        <dbReference type="ChEBI" id="CHEBI:29985"/>
        <dbReference type="ChEBI" id="CHEBI:33019"/>
        <dbReference type="ChEBI" id="CHEBI:58017"/>
        <dbReference type="ChEBI" id="CHEBI:58359"/>
        <dbReference type="ChEBI" id="CHEBI:58681"/>
        <dbReference type="EC" id="2.4.2.14"/>
    </reaction>
</comment>
<proteinExistence type="inferred from homology"/>
<evidence type="ECO:0000256" key="8">
    <source>
        <dbReference type="PIRNR" id="PIRNR000485"/>
    </source>
</evidence>
<feature type="binding site" evidence="7 10">
    <location>
        <position position="358"/>
    </location>
    <ligand>
        <name>Mg(2+)</name>
        <dbReference type="ChEBI" id="CHEBI:18420"/>
    </ligand>
</feature>